<name>A0A3B8N5Q5_9BACT</name>
<sequence>MLQSLQENKFYLICKKTMDIEALIKFVDKDPGLEFWIEKEKGKSLEKKEGKIFLEEEYRDESLTVRYLNPNGRAGLSYTTSLDETNVELAVNKAKVLSDKGMPASFPEEVPSKVFSPKVSIPDEDFKAFLEELEETALSFDRIKKVEKIKLSWGKHKIALLRKGILLVWEEPFYTFLISVIAGNREKEASSYEWYEGRRLDKEELKQRVKEACVRGSLLSQSHKGVNLKIPVLFPPFMAVDLLEVLEFSFLGEEVIKGRSFLKDKLGDKFFSENLTLIDDGLTEGLIESRPFDDEGAPQTTKTLLERGVIKGYLFDTYWKKQAENLGLGHFTSGNARRNDFKSSPKVSSTNLYLKGGPYTKEELLRFSSEVFEVLELLGSHTADPISGEFSVGVSGVYYKNGEPVKVLSEMALSGNIFEMFKKVVAVGQDLRFYGSVGSPSLLIDKMDLGG</sequence>
<dbReference type="InterPro" id="IPR047657">
    <property type="entry name" value="PmbA"/>
</dbReference>
<dbReference type="GO" id="GO:0008237">
    <property type="term" value="F:metallopeptidase activity"/>
    <property type="evidence" value="ECO:0007669"/>
    <property type="project" value="InterPro"/>
</dbReference>
<reference evidence="3 4" key="1">
    <citation type="journal article" date="2018" name="Nat. Biotechnol.">
        <title>A standardized bacterial taxonomy based on genome phylogeny substantially revises the tree of life.</title>
        <authorList>
            <person name="Parks D.H."/>
            <person name="Chuvochina M."/>
            <person name="Waite D.W."/>
            <person name="Rinke C."/>
            <person name="Skarshewski A."/>
            <person name="Chaumeil P.A."/>
            <person name="Hugenholtz P."/>
        </authorList>
    </citation>
    <scope>NUCLEOTIDE SEQUENCE [LARGE SCALE GENOMIC DNA]</scope>
    <source>
        <strain evidence="3">UBA12529</strain>
    </source>
</reference>
<protein>
    <recommendedName>
        <fullName evidence="5">TldD/PmbA family protein</fullName>
    </recommendedName>
</protein>
<dbReference type="Pfam" id="PF19290">
    <property type="entry name" value="PmbA_TldD_2nd"/>
    <property type="match status" value="1"/>
</dbReference>
<evidence type="ECO:0000313" key="3">
    <source>
        <dbReference type="EMBL" id="HAA83556.1"/>
    </source>
</evidence>
<dbReference type="Gene3D" id="3.30.2290.10">
    <property type="entry name" value="PmbA/TldD superfamily"/>
    <property type="match status" value="1"/>
</dbReference>
<dbReference type="SUPFAM" id="SSF111283">
    <property type="entry name" value="Putative modulator of DNA gyrase, PmbA/TldD"/>
    <property type="match status" value="1"/>
</dbReference>
<feature type="domain" description="Metalloprotease TldD/E central" evidence="2">
    <location>
        <begin position="120"/>
        <end position="212"/>
    </location>
</feature>
<evidence type="ECO:0000259" key="2">
    <source>
        <dbReference type="Pfam" id="PF19290"/>
    </source>
</evidence>
<comment type="caution">
    <text evidence="3">The sequence shown here is derived from an EMBL/GenBank/DDBJ whole genome shotgun (WGS) entry which is preliminary data.</text>
</comment>
<evidence type="ECO:0000259" key="1">
    <source>
        <dbReference type="Pfam" id="PF19289"/>
    </source>
</evidence>
<gene>
    <name evidence="3" type="ORF">DCE01_01995</name>
</gene>
<dbReference type="GO" id="GO:0005829">
    <property type="term" value="C:cytosol"/>
    <property type="evidence" value="ECO:0007669"/>
    <property type="project" value="TreeGrafter"/>
</dbReference>
<dbReference type="InterPro" id="IPR045570">
    <property type="entry name" value="Metalloprtase-TldD/E_cen_dom"/>
</dbReference>
<dbReference type="InterPro" id="IPR045569">
    <property type="entry name" value="Metalloprtase-TldD/E_C"/>
</dbReference>
<dbReference type="PANTHER" id="PTHR43421:SF1">
    <property type="entry name" value="METALLOPROTEASE PMBA"/>
    <property type="match status" value="1"/>
</dbReference>
<evidence type="ECO:0008006" key="5">
    <source>
        <dbReference type="Google" id="ProtNLM"/>
    </source>
</evidence>
<accession>A0A3B8N5Q5</accession>
<feature type="domain" description="Metalloprotease TldD/E C-terminal" evidence="1">
    <location>
        <begin position="229"/>
        <end position="451"/>
    </location>
</feature>
<dbReference type="InterPro" id="IPR036059">
    <property type="entry name" value="TldD/PmbA_sf"/>
</dbReference>
<organism evidence="3 4">
    <name type="scientific">Thermodesulfobacterium commune</name>
    <dbReference type="NCBI Taxonomy" id="1741"/>
    <lineage>
        <taxon>Bacteria</taxon>
        <taxon>Pseudomonadati</taxon>
        <taxon>Thermodesulfobacteriota</taxon>
        <taxon>Thermodesulfobacteria</taxon>
        <taxon>Thermodesulfobacteriales</taxon>
        <taxon>Thermodesulfobacteriaceae</taxon>
        <taxon>Thermodesulfobacterium</taxon>
    </lineage>
</organism>
<dbReference type="EMBL" id="DLVE01000025">
    <property type="protein sequence ID" value="HAA83556.1"/>
    <property type="molecule type" value="Genomic_DNA"/>
</dbReference>
<dbReference type="Pfam" id="PF19289">
    <property type="entry name" value="PmbA_TldD_3rd"/>
    <property type="match status" value="1"/>
</dbReference>
<evidence type="ECO:0000313" key="4">
    <source>
        <dbReference type="Proteomes" id="UP000257240"/>
    </source>
</evidence>
<proteinExistence type="predicted"/>
<dbReference type="PANTHER" id="PTHR43421">
    <property type="entry name" value="METALLOPROTEASE PMBA"/>
    <property type="match status" value="1"/>
</dbReference>
<dbReference type="GO" id="GO:0006508">
    <property type="term" value="P:proteolysis"/>
    <property type="evidence" value="ECO:0007669"/>
    <property type="project" value="InterPro"/>
</dbReference>
<dbReference type="Proteomes" id="UP000257240">
    <property type="component" value="Unassembled WGS sequence"/>
</dbReference>
<dbReference type="AlphaFoldDB" id="A0A3B8N5Q5"/>
<dbReference type="InterPro" id="IPR035068">
    <property type="entry name" value="TldD/PmbA_N"/>
</dbReference>